<sequence length="251" mass="28451">MSTKKNNILLIALLLVAQWAFSQTAEPTFYGKIVVDSASVENINVLNSRTQKATVTNAKGEFSMGVKIGDLLILSSFNLETKRKFVRAEDLRGELILLKMTLLANELDEVKVQQSEITAESLRIPTATKHYTPAERKVRTATTGLLDPLFNKLSGRTRMLKKQVLVEKNEKLLLKLDGLYEDKYYTDVLKIPNDYIGGFQYYIVEDPDFARALVDKNKTLTMFYIKKLAVDYVDLIKQEEAEAAKSTETQK</sequence>
<accession>A0A1G5I5T4</accession>
<name>A0A1G5I5T4_9FLAO</name>
<protein>
    <recommendedName>
        <fullName evidence="4">CarboxypepD_reg-like domain-containing protein</fullName>
    </recommendedName>
</protein>
<dbReference type="EMBL" id="FMVF01000009">
    <property type="protein sequence ID" value="SCY71456.1"/>
    <property type="molecule type" value="Genomic_DNA"/>
</dbReference>
<evidence type="ECO:0008006" key="4">
    <source>
        <dbReference type="Google" id="ProtNLM"/>
    </source>
</evidence>
<keyword evidence="3" id="KW-1185">Reference proteome</keyword>
<evidence type="ECO:0000313" key="3">
    <source>
        <dbReference type="Proteomes" id="UP000199354"/>
    </source>
</evidence>
<dbReference type="Proteomes" id="UP000199354">
    <property type="component" value="Unassembled WGS sequence"/>
</dbReference>
<feature type="signal peptide" evidence="1">
    <location>
        <begin position="1"/>
        <end position="25"/>
    </location>
</feature>
<dbReference type="OrthoDB" id="1427655at2"/>
<evidence type="ECO:0000256" key="1">
    <source>
        <dbReference type="SAM" id="SignalP"/>
    </source>
</evidence>
<proteinExistence type="predicted"/>
<dbReference type="STRING" id="490189.SAMN02927903_02120"/>
<dbReference type="AlphaFoldDB" id="A0A1G5I5T4"/>
<dbReference type="RefSeq" id="WP_091143182.1">
    <property type="nucleotide sequence ID" value="NZ_FMVF01000009.1"/>
</dbReference>
<keyword evidence="1" id="KW-0732">Signal</keyword>
<gene>
    <name evidence="2" type="ORF">SAMN02927903_02120</name>
</gene>
<evidence type="ECO:0000313" key="2">
    <source>
        <dbReference type="EMBL" id="SCY71456.1"/>
    </source>
</evidence>
<organism evidence="2 3">
    <name type="scientific">Flavobacterium caeni</name>
    <dbReference type="NCBI Taxonomy" id="490189"/>
    <lineage>
        <taxon>Bacteria</taxon>
        <taxon>Pseudomonadati</taxon>
        <taxon>Bacteroidota</taxon>
        <taxon>Flavobacteriia</taxon>
        <taxon>Flavobacteriales</taxon>
        <taxon>Flavobacteriaceae</taxon>
        <taxon>Flavobacterium</taxon>
    </lineage>
</organism>
<feature type="chain" id="PRO_5011620042" description="CarboxypepD_reg-like domain-containing protein" evidence="1">
    <location>
        <begin position="26"/>
        <end position="251"/>
    </location>
</feature>
<reference evidence="2 3" key="1">
    <citation type="submission" date="2016-10" db="EMBL/GenBank/DDBJ databases">
        <authorList>
            <person name="de Groot N.N."/>
        </authorList>
    </citation>
    <scope>NUCLEOTIDE SEQUENCE [LARGE SCALE GENOMIC DNA]</scope>
    <source>
        <strain evidence="2 3">CGMCC 1.7031</strain>
    </source>
</reference>